<keyword evidence="1" id="KW-0812">Transmembrane</keyword>
<evidence type="ECO:0000256" key="1">
    <source>
        <dbReference type="SAM" id="Phobius"/>
    </source>
</evidence>
<feature type="transmembrane region" description="Helical" evidence="1">
    <location>
        <begin position="37"/>
        <end position="55"/>
    </location>
</feature>
<accession>A0ABN9Q256</accession>
<sequence>HWIRIPANGLWTCRYPAELLQRTFCQMLILRMGAVPWWVSLAFTAVSVAFVLGTLRPSTSLAEEKEKAA</sequence>
<evidence type="ECO:0000313" key="2">
    <source>
        <dbReference type="EMBL" id="CAK0798434.1"/>
    </source>
</evidence>
<organism evidence="2 3">
    <name type="scientific">Prorocentrum cordatum</name>
    <dbReference type="NCBI Taxonomy" id="2364126"/>
    <lineage>
        <taxon>Eukaryota</taxon>
        <taxon>Sar</taxon>
        <taxon>Alveolata</taxon>
        <taxon>Dinophyceae</taxon>
        <taxon>Prorocentrales</taxon>
        <taxon>Prorocentraceae</taxon>
        <taxon>Prorocentrum</taxon>
    </lineage>
</organism>
<keyword evidence="1" id="KW-0472">Membrane</keyword>
<evidence type="ECO:0000313" key="3">
    <source>
        <dbReference type="Proteomes" id="UP001189429"/>
    </source>
</evidence>
<proteinExistence type="predicted"/>
<gene>
    <name evidence="2" type="ORF">PCOR1329_LOCUS7193</name>
</gene>
<reference evidence="2" key="1">
    <citation type="submission" date="2023-10" db="EMBL/GenBank/DDBJ databases">
        <authorList>
            <person name="Chen Y."/>
            <person name="Shah S."/>
            <person name="Dougan E. K."/>
            <person name="Thang M."/>
            <person name="Chan C."/>
        </authorList>
    </citation>
    <scope>NUCLEOTIDE SEQUENCE [LARGE SCALE GENOMIC DNA]</scope>
</reference>
<comment type="caution">
    <text evidence="2">The sequence shown here is derived from an EMBL/GenBank/DDBJ whole genome shotgun (WGS) entry which is preliminary data.</text>
</comment>
<feature type="non-terminal residue" evidence="2">
    <location>
        <position position="1"/>
    </location>
</feature>
<keyword evidence="1" id="KW-1133">Transmembrane helix</keyword>
<keyword evidence="3" id="KW-1185">Reference proteome</keyword>
<dbReference type="EMBL" id="CAUYUJ010001945">
    <property type="protein sequence ID" value="CAK0798434.1"/>
    <property type="molecule type" value="Genomic_DNA"/>
</dbReference>
<evidence type="ECO:0008006" key="4">
    <source>
        <dbReference type="Google" id="ProtNLM"/>
    </source>
</evidence>
<dbReference type="Proteomes" id="UP001189429">
    <property type="component" value="Unassembled WGS sequence"/>
</dbReference>
<protein>
    <recommendedName>
        <fullName evidence="4">Disulfide bond formation protein B</fullName>
    </recommendedName>
</protein>
<name>A0ABN9Q256_9DINO</name>